<comment type="caution">
    <text evidence="2">The sequence shown here is derived from an EMBL/GenBank/DDBJ whole genome shotgun (WGS) entry which is preliminary data.</text>
</comment>
<sequence>MTETPQSGTGAEEAPRVCKRPGCSNLVPAREPGQRGRPPVFCSPECATRYHNARRYAEPQPGGPGESAGPGGREEPQAQDPLTQLTRIARQLGPLVQQVVAQYQQVAPDTV</sequence>
<name>A0A132NIA8_9ACTN</name>
<protein>
    <submittedName>
        <fullName evidence="2">Uncharacterized protein</fullName>
    </submittedName>
</protein>
<accession>A0A132NIA8</accession>
<organism evidence="2 3">
    <name type="scientific">Carbonactinospora thermoautotrophica</name>
    <dbReference type="NCBI Taxonomy" id="1469144"/>
    <lineage>
        <taxon>Bacteria</taxon>
        <taxon>Bacillati</taxon>
        <taxon>Actinomycetota</taxon>
        <taxon>Actinomycetes</taxon>
        <taxon>Kitasatosporales</taxon>
        <taxon>Carbonactinosporaceae</taxon>
        <taxon>Carbonactinospora</taxon>
    </lineage>
</organism>
<evidence type="ECO:0000313" key="3">
    <source>
        <dbReference type="Proteomes" id="UP000070598"/>
    </source>
</evidence>
<evidence type="ECO:0000313" key="2">
    <source>
        <dbReference type="EMBL" id="KWX09845.1"/>
    </source>
</evidence>
<feature type="region of interest" description="Disordered" evidence="1">
    <location>
        <begin position="1"/>
        <end position="82"/>
    </location>
</feature>
<feature type="non-terminal residue" evidence="2">
    <location>
        <position position="111"/>
    </location>
</feature>
<dbReference type="EMBL" id="JYIK01000705">
    <property type="protein sequence ID" value="KWX09845.1"/>
    <property type="molecule type" value="Genomic_DNA"/>
</dbReference>
<evidence type="ECO:0000256" key="1">
    <source>
        <dbReference type="SAM" id="MobiDB-lite"/>
    </source>
</evidence>
<dbReference type="AlphaFoldDB" id="A0A132NIA8"/>
<dbReference type="Proteomes" id="UP000070598">
    <property type="component" value="Unassembled WGS sequence"/>
</dbReference>
<gene>
    <name evidence="2" type="ORF">TR74_07145</name>
</gene>
<reference evidence="3" key="1">
    <citation type="submission" date="2015-02" db="EMBL/GenBank/DDBJ databases">
        <title>Physiological reanalysis, assessment of diazotrophy, and genome sequences of multiple isolates of Streptomyces thermoautotrophicus.</title>
        <authorList>
            <person name="MacKellar D.C."/>
            <person name="Lieber L."/>
            <person name="Norman J."/>
            <person name="Bolger A."/>
            <person name="Tobin C."/>
            <person name="Murray J.W."/>
            <person name="Friesen M."/>
            <person name="Prell J."/>
        </authorList>
    </citation>
    <scope>NUCLEOTIDE SEQUENCE [LARGE SCALE GENOMIC DNA]</scope>
    <source>
        <strain evidence="3">UBT1</strain>
    </source>
</reference>
<proteinExistence type="predicted"/>